<dbReference type="AlphaFoldDB" id="A0A150HQI6"/>
<reference evidence="1 2" key="1">
    <citation type="journal article" date="2016" name="Sci. Rep.">
        <title>Genomic and phenotypic characterization of the species Acinetobacter venetianus.</title>
        <authorList>
            <person name="Fondi M."/>
            <person name="Maida I."/>
            <person name="Perrin E."/>
            <person name="Orlandini V."/>
            <person name="La Torre L."/>
            <person name="Bosi E."/>
            <person name="Negroni A."/>
            <person name="Zanaroli G."/>
            <person name="Fava F."/>
            <person name="Decorosi F."/>
            <person name="Giovannetti L."/>
            <person name="Viti C."/>
            <person name="Vaneechoutte M."/>
            <person name="Dijkshoorn L."/>
            <person name="Fani R."/>
        </authorList>
    </citation>
    <scope>NUCLEOTIDE SEQUENCE [LARGE SCALE GENOMIC DNA]</scope>
    <source>
        <strain evidence="1 2">LUH13518</strain>
    </source>
</reference>
<evidence type="ECO:0000313" key="1">
    <source>
        <dbReference type="EMBL" id="KXZ68785.1"/>
    </source>
</evidence>
<proteinExistence type="predicted"/>
<comment type="caution">
    <text evidence="1">The sequence shown here is derived from an EMBL/GenBank/DDBJ whole genome shotgun (WGS) entry which is preliminary data.</text>
</comment>
<dbReference type="PATRIC" id="fig|52133.19.peg.2991"/>
<evidence type="ECO:0000313" key="2">
    <source>
        <dbReference type="Proteomes" id="UP000075544"/>
    </source>
</evidence>
<organism evidence="1 2">
    <name type="scientific">Acinetobacter venetianus</name>
    <dbReference type="NCBI Taxonomy" id="52133"/>
    <lineage>
        <taxon>Bacteria</taxon>
        <taxon>Pseudomonadati</taxon>
        <taxon>Pseudomonadota</taxon>
        <taxon>Gammaproteobacteria</taxon>
        <taxon>Moraxellales</taxon>
        <taxon>Moraxellaceae</taxon>
        <taxon>Acinetobacter</taxon>
    </lineage>
</organism>
<dbReference type="Proteomes" id="UP000075544">
    <property type="component" value="Unassembled WGS sequence"/>
</dbReference>
<protein>
    <recommendedName>
        <fullName evidence="3">DUF465 domain-containing protein</fullName>
    </recommendedName>
</protein>
<dbReference type="RefSeq" id="WP_171254217.1">
    <property type="nucleotide sequence ID" value="NZ_JRHX01000087.1"/>
</dbReference>
<sequence>MKEKETKQYIDQYSKEIEKYQSLSRSLMSRDEMIMVDNKIIQLKGRIKNLRSILSS</sequence>
<dbReference type="EMBL" id="JRHX01000087">
    <property type="protein sequence ID" value="KXZ68785.1"/>
    <property type="molecule type" value="Genomic_DNA"/>
</dbReference>
<evidence type="ECO:0008006" key="3">
    <source>
        <dbReference type="Google" id="ProtNLM"/>
    </source>
</evidence>
<gene>
    <name evidence="1" type="ORF">AVENLUH13518_02945</name>
</gene>
<accession>A0A150HQI6</accession>
<name>A0A150HQI6_9GAMM</name>